<dbReference type="EMBL" id="CAVMJV010000016">
    <property type="protein sequence ID" value="CAK5055965.1"/>
    <property type="molecule type" value="Genomic_DNA"/>
</dbReference>
<sequence length="65" mass="6554">MLNSGKLLRQFLLWWRVGLAIGTGASAGAGAAGALGNIGQLYQLAQAALQLTGTGVGIANQASER</sequence>
<name>A0ACB0YNY3_MELEN</name>
<protein>
    <submittedName>
        <fullName evidence="1">Uncharacterized protein</fullName>
    </submittedName>
</protein>
<evidence type="ECO:0000313" key="2">
    <source>
        <dbReference type="Proteomes" id="UP001497535"/>
    </source>
</evidence>
<keyword evidence="2" id="KW-1185">Reference proteome</keyword>
<gene>
    <name evidence="1" type="ORF">MENTE1834_LOCUS14778</name>
</gene>
<reference evidence="1" key="1">
    <citation type="submission" date="2023-11" db="EMBL/GenBank/DDBJ databases">
        <authorList>
            <person name="Poullet M."/>
        </authorList>
    </citation>
    <scope>NUCLEOTIDE SEQUENCE</scope>
    <source>
        <strain evidence="1">E1834</strain>
    </source>
</reference>
<proteinExistence type="predicted"/>
<dbReference type="Proteomes" id="UP001497535">
    <property type="component" value="Unassembled WGS sequence"/>
</dbReference>
<comment type="caution">
    <text evidence="1">The sequence shown here is derived from an EMBL/GenBank/DDBJ whole genome shotgun (WGS) entry which is preliminary data.</text>
</comment>
<accession>A0ACB0YNY3</accession>
<organism evidence="1 2">
    <name type="scientific">Meloidogyne enterolobii</name>
    <name type="common">Root-knot nematode worm</name>
    <name type="synonym">Meloidogyne mayaguensis</name>
    <dbReference type="NCBI Taxonomy" id="390850"/>
    <lineage>
        <taxon>Eukaryota</taxon>
        <taxon>Metazoa</taxon>
        <taxon>Ecdysozoa</taxon>
        <taxon>Nematoda</taxon>
        <taxon>Chromadorea</taxon>
        <taxon>Rhabditida</taxon>
        <taxon>Tylenchina</taxon>
        <taxon>Tylenchomorpha</taxon>
        <taxon>Tylenchoidea</taxon>
        <taxon>Meloidogynidae</taxon>
        <taxon>Meloidogyninae</taxon>
        <taxon>Meloidogyne</taxon>
    </lineage>
</organism>
<evidence type="ECO:0000313" key="1">
    <source>
        <dbReference type="EMBL" id="CAK5055965.1"/>
    </source>
</evidence>